<dbReference type="SUPFAM" id="SSF48498">
    <property type="entry name" value="Tetracyclin repressor-like, C-terminal domain"/>
    <property type="match status" value="1"/>
</dbReference>
<protein>
    <submittedName>
        <fullName evidence="6">TetR/AcrR family transcriptional regulator</fullName>
    </submittedName>
</protein>
<keyword evidence="1" id="KW-0805">Transcription regulation</keyword>
<evidence type="ECO:0000313" key="6">
    <source>
        <dbReference type="EMBL" id="MFC5885756.1"/>
    </source>
</evidence>
<feature type="domain" description="HTH tetR-type" evidence="5">
    <location>
        <begin position="13"/>
        <end position="72"/>
    </location>
</feature>
<dbReference type="PANTHER" id="PTHR30055:SF234">
    <property type="entry name" value="HTH-TYPE TRANSCRIPTIONAL REGULATOR BETI"/>
    <property type="match status" value="1"/>
</dbReference>
<dbReference type="InterPro" id="IPR036271">
    <property type="entry name" value="Tet_transcr_reg_TetR-rel_C_sf"/>
</dbReference>
<dbReference type="SUPFAM" id="SSF46689">
    <property type="entry name" value="Homeodomain-like"/>
    <property type="match status" value="1"/>
</dbReference>
<evidence type="ECO:0000313" key="7">
    <source>
        <dbReference type="Proteomes" id="UP001596067"/>
    </source>
</evidence>
<dbReference type="InterPro" id="IPR001647">
    <property type="entry name" value="HTH_TetR"/>
</dbReference>
<feature type="DNA-binding region" description="H-T-H motif" evidence="4">
    <location>
        <begin position="35"/>
        <end position="54"/>
    </location>
</feature>
<accession>A0ABW1EXD8</accession>
<keyword evidence="2 4" id="KW-0238">DNA-binding</keyword>
<dbReference type="Pfam" id="PF00440">
    <property type="entry name" value="TetR_N"/>
    <property type="match status" value="1"/>
</dbReference>
<evidence type="ECO:0000259" key="5">
    <source>
        <dbReference type="PROSITE" id="PS50977"/>
    </source>
</evidence>
<dbReference type="InterPro" id="IPR050109">
    <property type="entry name" value="HTH-type_TetR-like_transc_reg"/>
</dbReference>
<evidence type="ECO:0000256" key="3">
    <source>
        <dbReference type="ARBA" id="ARBA00023163"/>
    </source>
</evidence>
<dbReference type="InterPro" id="IPR049445">
    <property type="entry name" value="TetR_SbtR-like_C"/>
</dbReference>
<dbReference type="PANTHER" id="PTHR30055">
    <property type="entry name" value="HTH-TYPE TRANSCRIPTIONAL REGULATOR RUTR"/>
    <property type="match status" value="1"/>
</dbReference>
<reference evidence="7" key="1">
    <citation type="journal article" date="2019" name="Int. J. Syst. Evol. Microbiol.">
        <title>The Global Catalogue of Microorganisms (GCM) 10K type strain sequencing project: providing services to taxonomists for standard genome sequencing and annotation.</title>
        <authorList>
            <consortium name="The Broad Institute Genomics Platform"/>
            <consortium name="The Broad Institute Genome Sequencing Center for Infectious Disease"/>
            <person name="Wu L."/>
            <person name="Ma J."/>
        </authorList>
    </citation>
    <scope>NUCLEOTIDE SEQUENCE [LARGE SCALE GENOMIC DNA]</scope>
    <source>
        <strain evidence="7">CGMCC 4.1469</strain>
    </source>
</reference>
<dbReference type="PROSITE" id="PS50977">
    <property type="entry name" value="HTH_TETR_2"/>
    <property type="match status" value="1"/>
</dbReference>
<dbReference type="Gene3D" id="1.10.357.10">
    <property type="entry name" value="Tetracycline Repressor, domain 2"/>
    <property type="match status" value="1"/>
</dbReference>
<organism evidence="6 7">
    <name type="scientific">Kitasatospora aburaviensis</name>
    <dbReference type="NCBI Taxonomy" id="67265"/>
    <lineage>
        <taxon>Bacteria</taxon>
        <taxon>Bacillati</taxon>
        <taxon>Actinomycetota</taxon>
        <taxon>Actinomycetes</taxon>
        <taxon>Kitasatosporales</taxon>
        <taxon>Streptomycetaceae</taxon>
        <taxon>Kitasatospora</taxon>
    </lineage>
</organism>
<dbReference type="Proteomes" id="UP001596067">
    <property type="component" value="Unassembled WGS sequence"/>
</dbReference>
<dbReference type="RefSeq" id="WP_313767293.1">
    <property type="nucleotide sequence ID" value="NZ_BAAAVH010000011.1"/>
</dbReference>
<evidence type="ECO:0000256" key="4">
    <source>
        <dbReference type="PROSITE-ProRule" id="PRU00335"/>
    </source>
</evidence>
<dbReference type="Pfam" id="PF21597">
    <property type="entry name" value="TetR_C_43"/>
    <property type="match status" value="1"/>
</dbReference>
<evidence type="ECO:0000256" key="1">
    <source>
        <dbReference type="ARBA" id="ARBA00023015"/>
    </source>
</evidence>
<name>A0ABW1EXD8_9ACTN</name>
<comment type="caution">
    <text evidence="6">The sequence shown here is derived from an EMBL/GenBank/DDBJ whole genome shotgun (WGS) entry which is preliminary data.</text>
</comment>
<gene>
    <name evidence="6" type="ORF">ACFP0N_12335</name>
</gene>
<keyword evidence="7" id="KW-1185">Reference proteome</keyword>
<dbReference type="PRINTS" id="PR00455">
    <property type="entry name" value="HTHTETR"/>
</dbReference>
<dbReference type="InterPro" id="IPR009057">
    <property type="entry name" value="Homeodomain-like_sf"/>
</dbReference>
<proteinExistence type="predicted"/>
<evidence type="ECO:0000256" key="2">
    <source>
        <dbReference type="ARBA" id="ARBA00023125"/>
    </source>
</evidence>
<sequence length="190" mass="20815">MTKEDKPLRADARRNRARVLEAAEAVLARDGVAASMRAVAQEAGVGLGTIYRHFPTRETLYEAILVARMERLVEHVPALREAEDAGAAFFGFFTDIVDNATRMRAVADVLADAGIDVKAGMSEVGSAVRSAIELLLVRAQQQGAVREDLRMPELLALLGAVCMAAERHQWEPELRDRTLGVVFDGCRPHH</sequence>
<dbReference type="EMBL" id="JBHSOD010000011">
    <property type="protein sequence ID" value="MFC5885756.1"/>
    <property type="molecule type" value="Genomic_DNA"/>
</dbReference>
<keyword evidence="3" id="KW-0804">Transcription</keyword>